<accession>A0ABT1Y692</accession>
<name>A0ABT1Y692_9FIRM</name>
<evidence type="ECO:0000313" key="1">
    <source>
        <dbReference type="EMBL" id="MCR6546410.1"/>
    </source>
</evidence>
<reference evidence="1 2" key="1">
    <citation type="submission" date="2022-08" db="EMBL/GenBank/DDBJ databases">
        <title>Proteogenomics of the novel Dehalobacterium formicoaceticum strain EZ94 highlights a key role of methyltransferases during anaerobic dichloromethane degradation.</title>
        <authorList>
            <person name="Wasmund K."/>
        </authorList>
    </citation>
    <scope>NUCLEOTIDE SEQUENCE [LARGE SCALE GENOMIC DNA]</scope>
    <source>
        <strain evidence="1 2">EZ94</strain>
    </source>
</reference>
<dbReference type="RefSeq" id="WP_157677415.1">
    <property type="nucleotide sequence ID" value="NZ_CP022121.1"/>
</dbReference>
<organism evidence="1 2">
    <name type="scientific">Dehalobacterium formicoaceticum</name>
    <dbReference type="NCBI Taxonomy" id="51515"/>
    <lineage>
        <taxon>Bacteria</taxon>
        <taxon>Bacillati</taxon>
        <taxon>Bacillota</taxon>
        <taxon>Clostridia</taxon>
        <taxon>Eubacteriales</taxon>
        <taxon>Peptococcaceae</taxon>
        <taxon>Dehalobacterium</taxon>
    </lineage>
</organism>
<protein>
    <submittedName>
        <fullName evidence="1">DUF3841 domain-containing protein</fullName>
    </submittedName>
</protein>
<evidence type="ECO:0000313" key="2">
    <source>
        <dbReference type="Proteomes" id="UP001524944"/>
    </source>
</evidence>
<dbReference type="Pfam" id="PF12952">
    <property type="entry name" value="DUF3841"/>
    <property type="match status" value="1"/>
</dbReference>
<dbReference type="Proteomes" id="UP001524944">
    <property type="component" value="Unassembled WGS sequence"/>
</dbReference>
<keyword evidence="2" id="KW-1185">Reference proteome</keyword>
<sequence length="188" mass="22305">METKIKVWTAQAKIVIDTIEKYGVYHVKREFILKKYKELSRLFLDPYDWFIRRAVNRVTPPPGAEYPVWAYCDAKFISNYGPGDYIIELDIPVDQAVFFNQGKWLRILNLSYIPLNPDDDKDFKNKISTQGLQHTSQAYLSNFYPLLKREIIASWERLFDETIRLSEDEMCALWEIKKEWITNIISPK</sequence>
<gene>
    <name evidence="1" type="ORF">NVS47_12965</name>
</gene>
<dbReference type="InterPro" id="IPR024211">
    <property type="entry name" value="DUF3841"/>
</dbReference>
<comment type="caution">
    <text evidence="1">The sequence shown here is derived from an EMBL/GenBank/DDBJ whole genome shotgun (WGS) entry which is preliminary data.</text>
</comment>
<proteinExistence type="predicted"/>
<dbReference type="EMBL" id="JANPWE010000007">
    <property type="protein sequence ID" value="MCR6546410.1"/>
    <property type="molecule type" value="Genomic_DNA"/>
</dbReference>